<dbReference type="EMBL" id="OKRB01000118">
    <property type="protein sequence ID" value="SPE27294.1"/>
    <property type="molecule type" value="Genomic_DNA"/>
</dbReference>
<dbReference type="OrthoDB" id="118631at2"/>
<protein>
    <submittedName>
        <fullName evidence="2">Uncharacterized protein</fullName>
    </submittedName>
</protein>
<evidence type="ECO:0000313" key="2">
    <source>
        <dbReference type="EMBL" id="SPE27294.1"/>
    </source>
</evidence>
<accession>A0A2N9LVP5</accession>
<keyword evidence="1" id="KW-0812">Transmembrane</keyword>
<feature type="transmembrane region" description="Helical" evidence="1">
    <location>
        <begin position="80"/>
        <end position="100"/>
    </location>
</feature>
<keyword evidence="1" id="KW-0472">Membrane</keyword>
<dbReference type="Gene3D" id="1.10.10.1320">
    <property type="entry name" value="Anti-sigma factor, zinc-finger domain"/>
    <property type="match status" value="1"/>
</dbReference>
<sequence>MNHTEAVEQMAAERYLLNELAPDARDAFEEHVFDCAECALDLRAGTLFVQEAKNQLPALAASQSRSDETKSGTKRSFSFFLWRPAFAVPALAALLMVVGYQNFVTFPALRQSATEPRLAPVAPLHPATRGATLPTFTVDRAHGVALPIDLSADPGMAPAASYSFSLRDSQGKLVWASTLAAPAPETDSEERFSLTIPGSALHSGSYSLLITSVSAQGVRTPFDQYNFDIVMTN</sequence>
<proteinExistence type="predicted"/>
<reference evidence="3" key="1">
    <citation type="submission" date="2018-02" db="EMBL/GenBank/DDBJ databases">
        <authorList>
            <person name="Hausmann B."/>
        </authorList>
    </citation>
    <scope>NUCLEOTIDE SEQUENCE [LARGE SCALE GENOMIC DNA]</scope>
    <source>
        <strain evidence="3">Peat soil MAG SbA5</strain>
    </source>
</reference>
<evidence type="ECO:0000256" key="1">
    <source>
        <dbReference type="SAM" id="Phobius"/>
    </source>
</evidence>
<keyword evidence="1" id="KW-1133">Transmembrane helix</keyword>
<organism evidence="2 3">
    <name type="scientific">Candidatus Sulfuritelmatomonas gaucii</name>
    <dbReference type="NCBI Taxonomy" id="2043161"/>
    <lineage>
        <taxon>Bacteria</taxon>
        <taxon>Pseudomonadati</taxon>
        <taxon>Acidobacteriota</taxon>
        <taxon>Terriglobia</taxon>
        <taxon>Terriglobales</taxon>
        <taxon>Acidobacteriaceae</taxon>
        <taxon>Candidatus Sulfuritelmatomonas</taxon>
    </lineage>
</organism>
<evidence type="ECO:0000313" key="3">
    <source>
        <dbReference type="Proteomes" id="UP000239735"/>
    </source>
</evidence>
<dbReference type="AlphaFoldDB" id="A0A2N9LVP5"/>
<dbReference type="Proteomes" id="UP000239735">
    <property type="component" value="Unassembled WGS sequence"/>
</dbReference>
<name>A0A2N9LVP5_9BACT</name>
<dbReference type="InterPro" id="IPR041916">
    <property type="entry name" value="Anti_sigma_zinc_sf"/>
</dbReference>
<gene>
    <name evidence="2" type="ORF">SBA5_590018</name>
</gene>